<evidence type="ECO:0000313" key="1">
    <source>
        <dbReference type="EMBL" id="CAE0326787.1"/>
    </source>
</evidence>
<proteinExistence type="predicted"/>
<dbReference type="AlphaFoldDB" id="A0A7S3ILD4"/>
<gene>
    <name evidence="1" type="ORF">SINC0208_LOCUS7414</name>
</gene>
<accession>A0A7S3ILD4</accession>
<dbReference type="EMBL" id="HBIH01018512">
    <property type="protein sequence ID" value="CAE0326787.1"/>
    <property type="molecule type" value="Transcribed_RNA"/>
</dbReference>
<sequence length="168" mass="19107">MKRAINAALSLNFLRRLDGLFNLTQFISLLDPDEGALLLKIWLIIPVLEQRRVLSFWGISCCVVKSRGDFLEELIFTLNDKVDLLLEIIVGCSVDNMLNVQGFNDRIQVLRQLRLFSALLRVDGSLPVDQHIGVAIVLASELRLQSAWLNRRHSRVIELEPIIYEAGL</sequence>
<protein>
    <submittedName>
        <fullName evidence="1">Uncharacterized protein</fullName>
    </submittedName>
</protein>
<reference evidence="1" key="1">
    <citation type="submission" date="2021-01" db="EMBL/GenBank/DDBJ databases">
        <authorList>
            <person name="Corre E."/>
            <person name="Pelletier E."/>
            <person name="Niang G."/>
            <person name="Scheremetjew M."/>
            <person name="Finn R."/>
            <person name="Kale V."/>
            <person name="Holt S."/>
            <person name="Cochrane G."/>
            <person name="Meng A."/>
            <person name="Brown T."/>
            <person name="Cohen L."/>
        </authorList>
    </citation>
    <scope>NUCLEOTIDE SEQUENCE</scope>
    <source>
        <strain evidence="1">S3</strain>
    </source>
</reference>
<organism evidence="1">
    <name type="scientific">Strombidium inclinatum</name>
    <dbReference type="NCBI Taxonomy" id="197538"/>
    <lineage>
        <taxon>Eukaryota</taxon>
        <taxon>Sar</taxon>
        <taxon>Alveolata</taxon>
        <taxon>Ciliophora</taxon>
        <taxon>Intramacronucleata</taxon>
        <taxon>Spirotrichea</taxon>
        <taxon>Oligotrichia</taxon>
        <taxon>Strombidiidae</taxon>
        <taxon>Strombidium</taxon>
    </lineage>
</organism>
<name>A0A7S3ILD4_9SPIT</name>